<dbReference type="Gene3D" id="3.90.780.10">
    <property type="entry name" value="5'-Nucleotidase, C-terminal domain"/>
    <property type="match status" value="1"/>
</dbReference>
<feature type="compositionally biased region" description="Acidic residues" evidence="4">
    <location>
        <begin position="715"/>
        <end position="725"/>
    </location>
</feature>
<feature type="region of interest" description="Disordered" evidence="4">
    <location>
        <begin position="473"/>
        <end position="507"/>
    </location>
</feature>
<dbReference type="InterPro" id="IPR036907">
    <property type="entry name" value="5'-Nucleotdase_C_sf"/>
</dbReference>
<dbReference type="InterPro" id="IPR029052">
    <property type="entry name" value="Metallo-depent_PP-like"/>
</dbReference>
<feature type="region of interest" description="Disordered" evidence="4">
    <location>
        <begin position="596"/>
        <end position="653"/>
    </location>
</feature>
<evidence type="ECO:0000256" key="1">
    <source>
        <dbReference type="ARBA" id="ARBA00006654"/>
    </source>
</evidence>
<feature type="domain" description="Calcineurin-like phosphoesterase" evidence="5">
    <location>
        <begin position="18"/>
        <end position="234"/>
    </location>
</feature>
<dbReference type="PRINTS" id="PR01607">
    <property type="entry name" value="APYRASEFAMLY"/>
</dbReference>
<evidence type="ECO:0000313" key="8">
    <source>
        <dbReference type="Proteomes" id="UP000274822"/>
    </source>
</evidence>
<dbReference type="GO" id="GO:0000166">
    <property type="term" value="F:nucleotide binding"/>
    <property type="evidence" value="ECO:0007669"/>
    <property type="project" value="UniProtKB-KW"/>
</dbReference>
<dbReference type="InterPro" id="IPR008334">
    <property type="entry name" value="5'-Nucleotdase_C"/>
</dbReference>
<keyword evidence="2" id="KW-0732">Signal</keyword>
<feature type="compositionally biased region" description="Basic and acidic residues" evidence="4">
    <location>
        <begin position="699"/>
        <end position="714"/>
    </location>
</feature>
<evidence type="ECO:0000259" key="5">
    <source>
        <dbReference type="Pfam" id="PF00149"/>
    </source>
</evidence>
<dbReference type="GO" id="GO:0009166">
    <property type="term" value="P:nucleotide catabolic process"/>
    <property type="evidence" value="ECO:0007669"/>
    <property type="project" value="InterPro"/>
</dbReference>
<dbReference type="Pfam" id="PF02872">
    <property type="entry name" value="5_nucleotid_C"/>
    <property type="match status" value="1"/>
</dbReference>
<gene>
    <name evidence="7" type="ORF">BC938DRAFT_474919</name>
</gene>
<evidence type="ECO:0000256" key="4">
    <source>
        <dbReference type="SAM" id="MobiDB-lite"/>
    </source>
</evidence>
<evidence type="ECO:0000313" key="7">
    <source>
        <dbReference type="EMBL" id="RUS35165.1"/>
    </source>
</evidence>
<accession>A0A433QZK2</accession>
<feature type="domain" description="5'-Nucleotidase C-terminal" evidence="6">
    <location>
        <begin position="352"/>
        <end position="533"/>
    </location>
</feature>
<dbReference type="GO" id="GO:0016787">
    <property type="term" value="F:hydrolase activity"/>
    <property type="evidence" value="ECO:0007669"/>
    <property type="project" value="UniProtKB-KW"/>
</dbReference>
<dbReference type="InterPro" id="IPR006179">
    <property type="entry name" value="5_nucleotidase/apyrase"/>
</dbReference>
<name>A0A433QZK2_9FUNG</name>
<evidence type="ECO:0000256" key="3">
    <source>
        <dbReference type="RuleBase" id="RU362119"/>
    </source>
</evidence>
<evidence type="ECO:0000256" key="2">
    <source>
        <dbReference type="ARBA" id="ARBA00022729"/>
    </source>
</evidence>
<dbReference type="PANTHER" id="PTHR11575">
    <property type="entry name" value="5'-NUCLEOTIDASE-RELATED"/>
    <property type="match status" value="1"/>
</dbReference>
<proteinExistence type="inferred from homology"/>
<evidence type="ECO:0000259" key="6">
    <source>
        <dbReference type="Pfam" id="PF02872"/>
    </source>
</evidence>
<reference evidence="7 8" key="1">
    <citation type="journal article" date="2018" name="New Phytol.">
        <title>Phylogenomics of Endogonaceae and evolution of mycorrhizas within Mucoromycota.</title>
        <authorList>
            <person name="Chang Y."/>
            <person name="Desiro A."/>
            <person name="Na H."/>
            <person name="Sandor L."/>
            <person name="Lipzen A."/>
            <person name="Clum A."/>
            <person name="Barry K."/>
            <person name="Grigoriev I.V."/>
            <person name="Martin F.M."/>
            <person name="Stajich J.E."/>
            <person name="Smith M.E."/>
            <person name="Bonito G."/>
            <person name="Spatafora J.W."/>
        </authorList>
    </citation>
    <scope>NUCLEOTIDE SEQUENCE [LARGE SCALE GENOMIC DNA]</scope>
    <source>
        <strain evidence="7 8">AD002</strain>
    </source>
</reference>
<keyword evidence="3" id="KW-0378">Hydrolase</keyword>
<dbReference type="Pfam" id="PF00149">
    <property type="entry name" value="Metallophos"/>
    <property type="match status" value="1"/>
</dbReference>
<sequence>MQPVFFLLSCTMPTTLNLVHFNDVYHISPKKKEPVGGAARFATAINNHLDSLNKKGPDGDHWVLFSGDVFSPSMESSITRGNHMVPIMNQLHIAASLAGNHDFDFGVPNLQKLIGETSFPWLLSNILDEATGEPPEGLGQFLVLKGRKSGIKVGIIGLVEKEWIVTIPNFPPNLKYHSASDKARDLSRTLRDPSGPHAVDIVVALTHMRLQNDLIFAQETAGEVDLVLGGHDHFYYVSKSLALSGPDWSRDRNIAAQRGTDPEPGEPDPRVRVVKSGTDFRELSFVKIVVGDPVGEGRREVVEVEVTRQEITSTLAEHPPTAAIIAQVTTLVSAKTSRPIGYTCTPLDGLFSTVRTRESNLGNLTADLMQHAYATCIPTGVDFAICNGGVLRGDAIIDKGVITLGDIMNFFPFEDPVVVIRISGARVLAALENSFAEYPKQEGRFPQVAGLRIEWDPKGEPGARVRKVLVTKSNGDSHHGGERQHPSGLLAPPTGRPAPLPSQPQGEPLDLEREYVLATREYMAQGGDGFTSLVTPPQDYIVDGENGMLISALFRRYFLGLKYVNAMRTHFEHECTTHKRVVEAAHVWRLHAKNKRARGLQAAAGPESGTESGTETPSGTEISESGSGAETDASSVKGGEEGTDGAAHSTTKGGICDALTHSVKGRPCCLRGVHGSMTGEDVEDTKFMRKCEEVVAELGGEKSEEVKRESKETEEGQEEKGEEEDVVRWVREWASVGPVVEGRIVEVAEQ</sequence>
<dbReference type="SUPFAM" id="SSF56300">
    <property type="entry name" value="Metallo-dependent phosphatases"/>
    <property type="match status" value="1"/>
</dbReference>
<keyword evidence="3" id="KW-0547">Nucleotide-binding</keyword>
<dbReference type="InterPro" id="IPR004843">
    <property type="entry name" value="Calcineurin-like_PHP"/>
</dbReference>
<protein>
    <submittedName>
        <fullName evidence="7">Metallo-dependent phosphatase-like protein</fullName>
    </submittedName>
</protein>
<dbReference type="EMBL" id="RBNJ01000193">
    <property type="protein sequence ID" value="RUS35165.1"/>
    <property type="molecule type" value="Genomic_DNA"/>
</dbReference>
<dbReference type="SUPFAM" id="SSF55816">
    <property type="entry name" value="5'-nucleotidase (syn. UDP-sugar hydrolase), C-terminal domain"/>
    <property type="match status" value="1"/>
</dbReference>
<feature type="region of interest" description="Disordered" evidence="4">
    <location>
        <begin position="699"/>
        <end position="725"/>
    </location>
</feature>
<dbReference type="Gene3D" id="3.60.21.10">
    <property type="match status" value="1"/>
</dbReference>
<feature type="compositionally biased region" description="Basic and acidic residues" evidence="4">
    <location>
        <begin position="475"/>
        <end position="485"/>
    </location>
</feature>
<dbReference type="PANTHER" id="PTHR11575:SF48">
    <property type="entry name" value="5'-NUCLEOTIDASE"/>
    <property type="match status" value="1"/>
</dbReference>
<comment type="similarity">
    <text evidence="1 3">Belongs to the 5'-nucleotidase family.</text>
</comment>
<dbReference type="AlphaFoldDB" id="A0A433QZK2"/>
<dbReference type="Proteomes" id="UP000274822">
    <property type="component" value="Unassembled WGS sequence"/>
</dbReference>
<keyword evidence="8" id="KW-1185">Reference proteome</keyword>
<feature type="compositionally biased region" description="Low complexity" evidence="4">
    <location>
        <begin position="604"/>
        <end position="631"/>
    </location>
</feature>
<organism evidence="7 8">
    <name type="scientific">Jimgerdemannia flammicorona</name>
    <dbReference type="NCBI Taxonomy" id="994334"/>
    <lineage>
        <taxon>Eukaryota</taxon>
        <taxon>Fungi</taxon>
        <taxon>Fungi incertae sedis</taxon>
        <taxon>Mucoromycota</taxon>
        <taxon>Mucoromycotina</taxon>
        <taxon>Endogonomycetes</taxon>
        <taxon>Endogonales</taxon>
        <taxon>Endogonaceae</taxon>
        <taxon>Jimgerdemannia</taxon>
    </lineage>
</organism>
<comment type="caution">
    <text evidence="7">The sequence shown here is derived from an EMBL/GenBank/DDBJ whole genome shotgun (WGS) entry which is preliminary data.</text>
</comment>